<dbReference type="RefSeq" id="WP_105082119.1">
    <property type="nucleotide sequence ID" value="NZ_PPCX01000015.1"/>
</dbReference>
<sequence length="397" mass="47167">MSWDDENYEIDTSEADRILDWEEEEREKKQVYYGGVAVLEKIFSINDIKIQSLDKNLNKLFSAHHLNSNKIIESIIERYRTKISVILTDFLDTKIQVFPDKEHLLYPKTLFSICMDEYQSKGYDGSKVLFQNLIEFSRLYMVHFKRQYSVIQSMISEIILDSNSPFYKSDSYRSPTLQKIFKLNICYCIYKILIAVSTITSPLSENTLKYCHTDEYYYMDIPVNLDFRNVPFNNNKRIRLSFIGKNRRFRISQTEYKTEKKIRYKNVVEYEASTITEAFKIYFTDQHLDLEKQIVLPMIELIENDNKNIFSMMRNLQGKVKTDYNQDFILNPLFLPLSISFTRAIWTRFVTEYRNNLYTNIDSNININITTSLSGRSILYNDDLRTLLCTNKYTLSL</sequence>
<reference evidence="1 2" key="1">
    <citation type="submission" date="2018-01" db="EMBL/GenBank/DDBJ databases">
        <title>Draft genome sequences of clinical isolates and type strains of oral Veillonella including Veillonella infantum sp., nov.</title>
        <authorList>
            <person name="Mashima I."/>
            <person name="Liao Y.-C."/>
            <person name="Sabharwal A."/>
            <person name="Haase E.M."/>
            <person name="Nakazawa F."/>
            <person name="Scannapieco F.A."/>
        </authorList>
    </citation>
    <scope>NUCLEOTIDE SEQUENCE [LARGE SCALE GENOMIC DNA]</scope>
    <source>
        <strain evidence="1 2">JCM 15642</strain>
    </source>
</reference>
<evidence type="ECO:0000313" key="2">
    <source>
        <dbReference type="Proteomes" id="UP000238774"/>
    </source>
</evidence>
<accession>A0ABX5BVZ0</accession>
<proteinExistence type="predicted"/>
<comment type="caution">
    <text evidence="1">The sequence shown here is derived from an EMBL/GenBank/DDBJ whole genome shotgun (WGS) entry which is preliminary data.</text>
</comment>
<gene>
    <name evidence="1" type="ORF">VRHSUH09_10280</name>
</gene>
<dbReference type="EMBL" id="PPCX01000015">
    <property type="protein sequence ID" value="PQL10493.1"/>
    <property type="molecule type" value="Genomic_DNA"/>
</dbReference>
<keyword evidence="2" id="KW-1185">Reference proteome</keyword>
<evidence type="ECO:0000313" key="1">
    <source>
        <dbReference type="EMBL" id="PQL10493.1"/>
    </source>
</evidence>
<protein>
    <submittedName>
        <fullName evidence="1">Uncharacterized protein</fullName>
    </submittedName>
</protein>
<organism evidence="1 2">
    <name type="scientific">Veillonella rogosae JCM 15642</name>
    <dbReference type="NCBI Taxonomy" id="1298595"/>
    <lineage>
        <taxon>Bacteria</taxon>
        <taxon>Bacillati</taxon>
        <taxon>Bacillota</taxon>
        <taxon>Negativicutes</taxon>
        <taxon>Veillonellales</taxon>
        <taxon>Veillonellaceae</taxon>
        <taxon>Veillonella</taxon>
    </lineage>
</organism>
<name>A0ABX5BVZ0_9FIRM</name>
<dbReference type="Proteomes" id="UP000238774">
    <property type="component" value="Unassembled WGS sequence"/>
</dbReference>